<sequence>MATLYPFRADAVIHILMVQQNHKLSPRGVACCLLKPLMLGSWLLWEPASNRLIQSASVIFLRFQLSGITGAGPEKGSLSHVVTVAILGQVPTECYFKDENMAIDTLPVTKDITIPEHLGQVLSGPLSQEWRKACKAEFKQMALRDVWEPVDKDNVMKTIGHQWVFNVKSHADGTVEKFKARLAAWGDCQRPGVDCTYCIADVAPACPGPCHMQQLGPVVF</sequence>
<gene>
    <name evidence="1" type="ORF">O181_049715</name>
</gene>
<protein>
    <recommendedName>
        <fullName evidence="3">Reverse transcriptase Ty1/copia-type domain-containing protein</fullName>
    </recommendedName>
</protein>
<dbReference type="EMBL" id="AVOT02021277">
    <property type="protein sequence ID" value="MBW0510000.1"/>
    <property type="molecule type" value="Genomic_DNA"/>
</dbReference>
<dbReference type="Proteomes" id="UP000765509">
    <property type="component" value="Unassembled WGS sequence"/>
</dbReference>
<dbReference type="AlphaFoldDB" id="A0A9Q3DU25"/>
<comment type="caution">
    <text evidence="1">The sequence shown here is derived from an EMBL/GenBank/DDBJ whole genome shotgun (WGS) entry which is preliminary data.</text>
</comment>
<name>A0A9Q3DU25_9BASI</name>
<keyword evidence="2" id="KW-1185">Reference proteome</keyword>
<dbReference type="OrthoDB" id="3059824at2759"/>
<organism evidence="1 2">
    <name type="scientific">Austropuccinia psidii MF-1</name>
    <dbReference type="NCBI Taxonomy" id="1389203"/>
    <lineage>
        <taxon>Eukaryota</taxon>
        <taxon>Fungi</taxon>
        <taxon>Dikarya</taxon>
        <taxon>Basidiomycota</taxon>
        <taxon>Pucciniomycotina</taxon>
        <taxon>Pucciniomycetes</taxon>
        <taxon>Pucciniales</taxon>
        <taxon>Sphaerophragmiaceae</taxon>
        <taxon>Austropuccinia</taxon>
    </lineage>
</organism>
<evidence type="ECO:0000313" key="2">
    <source>
        <dbReference type="Proteomes" id="UP000765509"/>
    </source>
</evidence>
<accession>A0A9Q3DU25</accession>
<evidence type="ECO:0008006" key="3">
    <source>
        <dbReference type="Google" id="ProtNLM"/>
    </source>
</evidence>
<reference evidence="1" key="1">
    <citation type="submission" date="2021-03" db="EMBL/GenBank/DDBJ databases">
        <title>Draft genome sequence of rust myrtle Austropuccinia psidii MF-1, a brazilian biotype.</title>
        <authorList>
            <person name="Quecine M.C."/>
            <person name="Pachon D.M.R."/>
            <person name="Bonatelli M.L."/>
            <person name="Correr F.H."/>
            <person name="Franceschini L.M."/>
            <person name="Leite T.F."/>
            <person name="Margarido G.R.A."/>
            <person name="Almeida C.A."/>
            <person name="Ferrarezi J.A."/>
            <person name="Labate C.A."/>
        </authorList>
    </citation>
    <scope>NUCLEOTIDE SEQUENCE</scope>
    <source>
        <strain evidence="1">MF-1</strain>
    </source>
</reference>
<proteinExistence type="predicted"/>
<evidence type="ECO:0000313" key="1">
    <source>
        <dbReference type="EMBL" id="MBW0510000.1"/>
    </source>
</evidence>